<proteinExistence type="predicted"/>
<reference evidence="2" key="1">
    <citation type="submission" date="2020-09" db="EMBL/GenBank/DDBJ databases">
        <title>Genome-Enabled Discovery of Anthraquinone Biosynthesis in Senna tora.</title>
        <authorList>
            <person name="Kang S.-H."/>
            <person name="Pandey R.P."/>
            <person name="Lee C.-M."/>
            <person name="Sim J.-S."/>
            <person name="Jeong J.-T."/>
            <person name="Choi B.-S."/>
            <person name="Jung M."/>
            <person name="Ginzburg D."/>
            <person name="Zhao K."/>
            <person name="Won S.Y."/>
            <person name="Oh T.-J."/>
            <person name="Yu Y."/>
            <person name="Kim N.-H."/>
            <person name="Lee O.R."/>
            <person name="Lee T.-H."/>
            <person name="Bashyal P."/>
            <person name="Kim T.-S."/>
            <person name="Lee W.-H."/>
            <person name="Kawkins C."/>
            <person name="Kim C.-K."/>
            <person name="Kim J.S."/>
            <person name="Ahn B.O."/>
            <person name="Rhee S.Y."/>
            <person name="Sohng J.K."/>
        </authorList>
    </citation>
    <scope>NUCLEOTIDE SEQUENCE</scope>
    <source>
        <tissue evidence="2">Leaf</tissue>
    </source>
</reference>
<protein>
    <submittedName>
        <fullName evidence="2">Uncharacterized protein</fullName>
    </submittedName>
</protein>
<evidence type="ECO:0000313" key="3">
    <source>
        <dbReference type="Proteomes" id="UP000634136"/>
    </source>
</evidence>
<sequence length="57" mass="6528">MAINAQRSSTPTHPRHDRVEQRPELGESDRRTAASEASTEILNTQEKSKNLKIEKKR</sequence>
<dbReference type="AlphaFoldDB" id="A0A834SP58"/>
<feature type="compositionally biased region" description="Polar residues" evidence="1">
    <location>
        <begin position="1"/>
        <end position="12"/>
    </location>
</feature>
<organism evidence="2 3">
    <name type="scientific">Senna tora</name>
    <dbReference type="NCBI Taxonomy" id="362788"/>
    <lineage>
        <taxon>Eukaryota</taxon>
        <taxon>Viridiplantae</taxon>
        <taxon>Streptophyta</taxon>
        <taxon>Embryophyta</taxon>
        <taxon>Tracheophyta</taxon>
        <taxon>Spermatophyta</taxon>
        <taxon>Magnoliopsida</taxon>
        <taxon>eudicotyledons</taxon>
        <taxon>Gunneridae</taxon>
        <taxon>Pentapetalae</taxon>
        <taxon>rosids</taxon>
        <taxon>fabids</taxon>
        <taxon>Fabales</taxon>
        <taxon>Fabaceae</taxon>
        <taxon>Caesalpinioideae</taxon>
        <taxon>Cassia clade</taxon>
        <taxon>Senna</taxon>
    </lineage>
</organism>
<dbReference type="Proteomes" id="UP000634136">
    <property type="component" value="Unassembled WGS sequence"/>
</dbReference>
<feature type="compositionally biased region" description="Polar residues" evidence="1">
    <location>
        <begin position="35"/>
        <end position="45"/>
    </location>
</feature>
<feature type="compositionally biased region" description="Basic and acidic residues" evidence="1">
    <location>
        <begin position="46"/>
        <end position="57"/>
    </location>
</feature>
<evidence type="ECO:0000256" key="1">
    <source>
        <dbReference type="SAM" id="MobiDB-lite"/>
    </source>
</evidence>
<evidence type="ECO:0000313" key="2">
    <source>
        <dbReference type="EMBL" id="KAF7806771.1"/>
    </source>
</evidence>
<name>A0A834SP58_9FABA</name>
<keyword evidence="3" id="KW-1185">Reference proteome</keyword>
<dbReference type="EMBL" id="JAAIUW010000012">
    <property type="protein sequence ID" value="KAF7806771.1"/>
    <property type="molecule type" value="Genomic_DNA"/>
</dbReference>
<feature type="compositionally biased region" description="Basic and acidic residues" evidence="1">
    <location>
        <begin position="17"/>
        <end position="33"/>
    </location>
</feature>
<gene>
    <name evidence="2" type="ORF">G2W53_038932</name>
</gene>
<feature type="region of interest" description="Disordered" evidence="1">
    <location>
        <begin position="1"/>
        <end position="57"/>
    </location>
</feature>
<comment type="caution">
    <text evidence="2">The sequence shown here is derived from an EMBL/GenBank/DDBJ whole genome shotgun (WGS) entry which is preliminary data.</text>
</comment>
<accession>A0A834SP58</accession>